<evidence type="ECO:0000313" key="3">
    <source>
        <dbReference type="EMBL" id="XDQ48264.1"/>
    </source>
</evidence>
<name>A0AB39R048_9ACTN</name>
<reference evidence="3" key="1">
    <citation type="submission" date="2024-07" db="EMBL/GenBank/DDBJ databases">
        <authorList>
            <person name="Yu S.T."/>
        </authorList>
    </citation>
    <scope>NUCLEOTIDE SEQUENCE</scope>
    <source>
        <strain evidence="3">R39</strain>
    </source>
</reference>
<dbReference type="PRINTS" id="PR00080">
    <property type="entry name" value="SDRFAMILY"/>
</dbReference>
<dbReference type="PANTHER" id="PTHR24321">
    <property type="entry name" value="DEHYDROGENASES, SHORT CHAIN"/>
    <property type="match status" value="1"/>
</dbReference>
<dbReference type="Pfam" id="PF13561">
    <property type="entry name" value="adh_short_C2"/>
    <property type="match status" value="1"/>
</dbReference>
<dbReference type="Gene3D" id="3.40.50.720">
    <property type="entry name" value="NAD(P)-binding Rossmann-like Domain"/>
    <property type="match status" value="1"/>
</dbReference>
<dbReference type="AlphaFoldDB" id="A0AB39R048"/>
<dbReference type="EC" id="1.1.1.-" evidence="3"/>
<dbReference type="GO" id="GO:0016491">
    <property type="term" value="F:oxidoreductase activity"/>
    <property type="evidence" value="ECO:0007669"/>
    <property type="project" value="UniProtKB-KW"/>
</dbReference>
<dbReference type="FunFam" id="3.40.50.720:FF:000084">
    <property type="entry name" value="Short-chain dehydrogenase reductase"/>
    <property type="match status" value="1"/>
</dbReference>
<dbReference type="PROSITE" id="PS00061">
    <property type="entry name" value="ADH_SHORT"/>
    <property type="match status" value="1"/>
</dbReference>
<organism evidence="3">
    <name type="scientific">Streptomyces sp. R39</name>
    <dbReference type="NCBI Taxonomy" id="3238631"/>
    <lineage>
        <taxon>Bacteria</taxon>
        <taxon>Bacillati</taxon>
        <taxon>Actinomycetota</taxon>
        <taxon>Actinomycetes</taxon>
        <taxon>Kitasatosporales</taxon>
        <taxon>Streptomycetaceae</taxon>
        <taxon>Streptomyces</taxon>
    </lineage>
</organism>
<dbReference type="InterPro" id="IPR020904">
    <property type="entry name" value="Sc_DH/Rdtase_CS"/>
</dbReference>
<dbReference type="RefSeq" id="WP_369227087.1">
    <property type="nucleotide sequence ID" value="NZ_CP163441.1"/>
</dbReference>
<protein>
    <submittedName>
        <fullName evidence="3">SDR family NAD(P)-dependent oxidoreductase</fullName>
        <ecNumber evidence="3">1.1.1.-</ecNumber>
    </submittedName>
</protein>
<dbReference type="InterPro" id="IPR002347">
    <property type="entry name" value="SDR_fam"/>
</dbReference>
<dbReference type="CDD" id="cd05233">
    <property type="entry name" value="SDR_c"/>
    <property type="match status" value="1"/>
</dbReference>
<dbReference type="InterPro" id="IPR036291">
    <property type="entry name" value="NAD(P)-bd_dom_sf"/>
</dbReference>
<comment type="similarity">
    <text evidence="1">Belongs to the short-chain dehydrogenases/reductases (SDR) family.</text>
</comment>
<evidence type="ECO:0000256" key="1">
    <source>
        <dbReference type="ARBA" id="ARBA00006484"/>
    </source>
</evidence>
<sequence>MLSLPCRRILRTARRSGVIDLDGKVAVVTGAASGIGRAITRGFVAAGARVVAADVDEAGVARTAELCTDPGAVVPLRADVSDPADVAAAVETAERTWGRLTTMVNNAAVSIPGNVLETSVEDFDRMLAVNLRGVFLGCKYAVPALLRAGGGSVINMGSVNSLVAEPVLAGYTASKGGVLMLTKAVARDFAALGVRCNCICPGWVDTPINLAHAERMGGIEAVREGLPDWQPLGREGRPDEIASVALFLASDLSTFMTGSAVVADGGMTAI</sequence>
<gene>
    <name evidence="3" type="ORF">AB5J52_41725</name>
</gene>
<dbReference type="PRINTS" id="PR00081">
    <property type="entry name" value="GDHRDH"/>
</dbReference>
<dbReference type="SUPFAM" id="SSF51735">
    <property type="entry name" value="NAD(P)-binding Rossmann-fold domains"/>
    <property type="match status" value="1"/>
</dbReference>
<dbReference type="PANTHER" id="PTHR24321:SF8">
    <property type="entry name" value="ESTRADIOL 17-BETA-DEHYDROGENASE 8-RELATED"/>
    <property type="match status" value="1"/>
</dbReference>
<evidence type="ECO:0000256" key="2">
    <source>
        <dbReference type="ARBA" id="ARBA00023002"/>
    </source>
</evidence>
<proteinExistence type="inferred from homology"/>
<dbReference type="EMBL" id="CP163441">
    <property type="protein sequence ID" value="XDQ48264.1"/>
    <property type="molecule type" value="Genomic_DNA"/>
</dbReference>
<accession>A0AB39R048</accession>
<keyword evidence="2 3" id="KW-0560">Oxidoreductase</keyword>
<dbReference type="NCBIfam" id="NF005559">
    <property type="entry name" value="PRK07231.1"/>
    <property type="match status" value="1"/>
</dbReference>